<evidence type="ECO:0000256" key="5">
    <source>
        <dbReference type="ARBA" id="ARBA00022691"/>
    </source>
</evidence>
<dbReference type="PRINTS" id="PR00507">
    <property type="entry name" value="N12N6MTFRASE"/>
</dbReference>
<dbReference type="Gene3D" id="1.20.1260.30">
    <property type="match status" value="1"/>
</dbReference>
<evidence type="ECO:0000256" key="1">
    <source>
        <dbReference type="ARBA" id="ARBA00006594"/>
    </source>
</evidence>
<keyword evidence="8" id="KW-0175">Coiled coil</keyword>
<feature type="domain" description="DNA methylase adenine-specific" evidence="9">
    <location>
        <begin position="171"/>
        <end position="483"/>
    </location>
</feature>
<evidence type="ECO:0000256" key="2">
    <source>
        <dbReference type="ARBA" id="ARBA00011900"/>
    </source>
</evidence>
<comment type="caution">
    <text evidence="11">The sequence shown here is derived from an EMBL/GenBank/DDBJ whole genome shotgun (WGS) entry which is preliminary data.</text>
</comment>
<dbReference type="InterPro" id="IPR051537">
    <property type="entry name" value="DNA_Adenine_Mtase"/>
</dbReference>
<reference evidence="11 12" key="1">
    <citation type="submission" date="2024-08" db="EMBL/GenBank/DDBJ databases">
        <authorList>
            <person name="Lu H."/>
        </authorList>
    </citation>
    <scope>NUCLEOTIDE SEQUENCE [LARGE SCALE GENOMIC DNA]</scope>
    <source>
        <strain evidence="11 12">BYS78W</strain>
    </source>
</reference>
<keyword evidence="6" id="KW-0680">Restriction system</keyword>
<keyword evidence="4 11" id="KW-0808">Transferase</keyword>
<gene>
    <name evidence="11" type="ORF">ACG04R_01285</name>
</gene>
<dbReference type="InterPro" id="IPR038333">
    <property type="entry name" value="T1MK-like_N_sf"/>
</dbReference>
<protein>
    <recommendedName>
        <fullName evidence="2">site-specific DNA-methyltransferase (adenine-specific)</fullName>
        <ecNumber evidence="2">2.1.1.72</ecNumber>
    </recommendedName>
</protein>
<keyword evidence="3 11" id="KW-0489">Methyltransferase</keyword>
<dbReference type="Pfam" id="PF12161">
    <property type="entry name" value="HsdM_N"/>
    <property type="match status" value="1"/>
</dbReference>
<evidence type="ECO:0000259" key="9">
    <source>
        <dbReference type="Pfam" id="PF02384"/>
    </source>
</evidence>
<proteinExistence type="inferred from homology"/>
<evidence type="ECO:0000256" key="3">
    <source>
        <dbReference type="ARBA" id="ARBA00022603"/>
    </source>
</evidence>
<dbReference type="PANTHER" id="PTHR42933:SF3">
    <property type="entry name" value="TYPE I RESTRICTION ENZYME MJAVIII METHYLASE SUBUNIT"/>
    <property type="match status" value="1"/>
</dbReference>
<dbReference type="NCBIfam" id="TIGR00497">
    <property type="entry name" value="hsdM"/>
    <property type="match status" value="1"/>
</dbReference>
<evidence type="ECO:0000256" key="6">
    <source>
        <dbReference type="ARBA" id="ARBA00022747"/>
    </source>
</evidence>
<dbReference type="Proteomes" id="UP001606134">
    <property type="component" value="Unassembled WGS sequence"/>
</dbReference>
<dbReference type="InterPro" id="IPR003356">
    <property type="entry name" value="DNA_methylase_A-5"/>
</dbReference>
<sequence>MPVQTQEDINRIAWKACDTFRGSIDPAQYKDYILTMMFFKYISDVWHDHYEAYAKQYGDNPERIERLMLRDRFVLPVVTLPAHKGESPDSFRADFQNLFDRRERNNIGELIDIALRQIAEANKDRLHFDDVFRGISFNSENALGDTAERNARLKSLLNNFYDLDLRPSHSSEDVIGNTYMYLIERFASDAGKKAGEFYTPTGVSTLLARLVDPRPGMRICDPTCGSAGLLIEAARAVAEHGDARNVALYGQEMNQGTYALALMNMFIHGYDAARIERGDTLRNPLLLDGDRLLRFDIVVANPPFSLDQWGVDEAGSDRFKRFWRGLPPKSRGDYAFVSHMIEVALPQRGRVAVVVPHGVLFRGASEGRIRQRLIEDNLLDAVIGLPANLFPTTGIPVAILVFDRAREPGGAREAVDDVLFIDASRDFQPVKTRNRLAPEHIERVLATHRARQPVERYAALVSRADIAANDYNLNIARYLDSSEPEPEIDLRAVQRDIDRLETELAAVRAEMRQHLAALGVLE</sequence>
<evidence type="ECO:0000313" key="11">
    <source>
        <dbReference type="EMBL" id="MFG6485281.1"/>
    </source>
</evidence>
<dbReference type="SUPFAM" id="SSF53335">
    <property type="entry name" value="S-adenosyl-L-methionine-dependent methyltransferases"/>
    <property type="match status" value="1"/>
</dbReference>
<feature type="domain" description="N6 adenine-specific DNA methyltransferase N-terminal" evidence="10">
    <location>
        <begin position="11"/>
        <end position="160"/>
    </location>
</feature>
<keyword evidence="5" id="KW-0949">S-adenosyl-L-methionine</keyword>
<keyword evidence="12" id="KW-1185">Reference proteome</keyword>
<evidence type="ECO:0000256" key="4">
    <source>
        <dbReference type="ARBA" id="ARBA00022679"/>
    </source>
</evidence>
<dbReference type="EC" id="2.1.1.72" evidence="2"/>
<dbReference type="EMBL" id="JBIGIC010000001">
    <property type="protein sequence ID" value="MFG6485281.1"/>
    <property type="molecule type" value="Genomic_DNA"/>
</dbReference>
<comment type="similarity">
    <text evidence="1">Belongs to the N(4)/N(6)-methyltransferase family.</text>
</comment>
<evidence type="ECO:0000313" key="12">
    <source>
        <dbReference type="Proteomes" id="UP001606134"/>
    </source>
</evidence>
<dbReference type="InterPro" id="IPR004546">
    <property type="entry name" value="Restrct_endonuc_T1M"/>
</dbReference>
<evidence type="ECO:0000259" key="10">
    <source>
        <dbReference type="Pfam" id="PF12161"/>
    </source>
</evidence>
<dbReference type="PROSITE" id="PS00092">
    <property type="entry name" value="N6_MTASE"/>
    <property type="match status" value="1"/>
</dbReference>
<dbReference type="GO" id="GO:0009007">
    <property type="term" value="F:site-specific DNA-methyltransferase (adenine-specific) activity"/>
    <property type="evidence" value="ECO:0007669"/>
    <property type="project" value="UniProtKB-EC"/>
</dbReference>
<dbReference type="Gene3D" id="3.40.50.150">
    <property type="entry name" value="Vaccinia Virus protein VP39"/>
    <property type="match status" value="1"/>
</dbReference>
<dbReference type="GO" id="GO:0032259">
    <property type="term" value="P:methylation"/>
    <property type="evidence" value="ECO:0007669"/>
    <property type="project" value="UniProtKB-KW"/>
</dbReference>
<dbReference type="Pfam" id="PF02384">
    <property type="entry name" value="N6_Mtase"/>
    <property type="match status" value="1"/>
</dbReference>
<comment type="catalytic activity">
    <reaction evidence="7">
        <text>a 2'-deoxyadenosine in DNA + S-adenosyl-L-methionine = an N(6)-methyl-2'-deoxyadenosine in DNA + S-adenosyl-L-homocysteine + H(+)</text>
        <dbReference type="Rhea" id="RHEA:15197"/>
        <dbReference type="Rhea" id="RHEA-COMP:12418"/>
        <dbReference type="Rhea" id="RHEA-COMP:12419"/>
        <dbReference type="ChEBI" id="CHEBI:15378"/>
        <dbReference type="ChEBI" id="CHEBI:57856"/>
        <dbReference type="ChEBI" id="CHEBI:59789"/>
        <dbReference type="ChEBI" id="CHEBI:90615"/>
        <dbReference type="ChEBI" id="CHEBI:90616"/>
        <dbReference type="EC" id="2.1.1.72"/>
    </reaction>
</comment>
<evidence type="ECO:0000256" key="8">
    <source>
        <dbReference type="SAM" id="Coils"/>
    </source>
</evidence>
<name>A0ABW7H696_9BURK</name>
<dbReference type="InterPro" id="IPR029063">
    <property type="entry name" value="SAM-dependent_MTases_sf"/>
</dbReference>
<organism evidence="11 12">
    <name type="scientific">Pelomonas candidula</name>
    <dbReference type="NCBI Taxonomy" id="3299025"/>
    <lineage>
        <taxon>Bacteria</taxon>
        <taxon>Pseudomonadati</taxon>
        <taxon>Pseudomonadota</taxon>
        <taxon>Betaproteobacteria</taxon>
        <taxon>Burkholderiales</taxon>
        <taxon>Sphaerotilaceae</taxon>
        <taxon>Roseateles</taxon>
    </lineage>
</organism>
<dbReference type="RefSeq" id="WP_394405786.1">
    <property type="nucleotide sequence ID" value="NZ_JBIGIC010000001.1"/>
</dbReference>
<evidence type="ECO:0000256" key="7">
    <source>
        <dbReference type="ARBA" id="ARBA00047942"/>
    </source>
</evidence>
<accession>A0ABW7H696</accession>
<dbReference type="InterPro" id="IPR002052">
    <property type="entry name" value="DNA_methylase_N6_adenine_CS"/>
</dbReference>
<feature type="coiled-coil region" evidence="8">
    <location>
        <begin position="490"/>
        <end position="517"/>
    </location>
</feature>
<dbReference type="PANTHER" id="PTHR42933">
    <property type="entry name" value="SLR6095 PROTEIN"/>
    <property type="match status" value="1"/>
</dbReference>
<dbReference type="InterPro" id="IPR022749">
    <property type="entry name" value="D12N6_MeTrfase_N"/>
</dbReference>